<dbReference type="RefSeq" id="WP_189426719.1">
    <property type="nucleotide sequence ID" value="NZ_BMZE01000003.1"/>
</dbReference>
<keyword evidence="3" id="KW-1185">Reference proteome</keyword>
<dbReference type="PROSITE" id="PS51257">
    <property type="entry name" value="PROKAR_LIPOPROTEIN"/>
    <property type="match status" value="1"/>
</dbReference>
<dbReference type="Proteomes" id="UP000646579">
    <property type="component" value="Unassembled WGS sequence"/>
</dbReference>
<protein>
    <submittedName>
        <fullName evidence="2">Uncharacterized protein</fullName>
    </submittedName>
</protein>
<dbReference type="AlphaFoldDB" id="A0A918VX67"/>
<gene>
    <name evidence="2" type="ORF">GCM10007989_32170</name>
</gene>
<reference evidence="2" key="1">
    <citation type="journal article" date="2014" name="Int. J. Syst. Evol. Microbiol.">
        <title>Complete genome sequence of Corynebacterium casei LMG S-19264T (=DSM 44701T), isolated from a smear-ripened cheese.</title>
        <authorList>
            <consortium name="US DOE Joint Genome Institute (JGI-PGF)"/>
            <person name="Walter F."/>
            <person name="Albersmeier A."/>
            <person name="Kalinowski J."/>
            <person name="Ruckert C."/>
        </authorList>
    </citation>
    <scope>NUCLEOTIDE SEQUENCE</scope>
    <source>
        <strain evidence="2">KCTC 32437</strain>
    </source>
</reference>
<organism evidence="2 3">
    <name type="scientific">Devosia pacifica</name>
    <dbReference type="NCBI Taxonomy" id="1335967"/>
    <lineage>
        <taxon>Bacteria</taxon>
        <taxon>Pseudomonadati</taxon>
        <taxon>Pseudomonadota</taxon>
        <taxon>Alphaproteobacteria</taxon>
        <taxon>Hyphomicrobiales</taxon>
        <taxon>Devosiaceae</taxon>
        <taxon>Devosia</taxon>
    </lineage>
</organism>
<feature type="chain" id="PRO_5037494261" evidence="1">
    <location>
        <begin position="29"/>
        <end position="85"/>
    </location>
</feature>
<feature type="signal peptide" evidence="1">
    <location>
        <begin position="1"/>
        <end position="28"/>
    </location>
</feature>
<reference evidence="2" key="2">
    <citation type="submission" date="2020-09" db="EMBL/GenBank/DDBJ databases">
        <authorList>
            <person name="Sun Q."/>
            <person name="Kim S."/>
        </authorList>
    </citation>
    <scope>NUCLEOTIDE SEQUENCE</scope>
    <source>
        <strain evidence="2">KCTC 32437</strain>
    </source>
</reference>
<proteinExistence type="predicted"/>
<accession>A0A918VX67</accession>
<keyword evidence="1" id="KW-0732">Signal</keyword>
<evidence type="ECO:0000256" key="1">
    <source>
        <dbReference type="SAM" id="SignalP"/>
    </source>
</evidence>
<comment type="caution">
    <text evidence="2">The sequence shown here is derived from an EMBL/GenBank/DDBJ whole genome shotgun (WGS) entry which is preliminary data.</text>
</comment>
<evidence type="ECO:0000313" key="2">
    <source>
        <dbReference type="EMBL" id="GHA33506.1"/>
    </source>
</evidence>
<evidence type="ECO:0000313" key="3">
    <source>
        <dbReference type="Proteomes" id="UP000646579"/>
    </source>
</evidence>
<sequence length="85" mass="8938">MKSNAGCWRLRLAVLGIATSLLSGCAMVGSEAGGIRTCPPVVEYSPALQARAAEELHLLPDGSAIEGILSDYAVMREQARLCSSF</sequence>
<name>A0A918VX67_9HYPH</name>
<dbReference type="EMBL" id="BMZE01000003">
    <property type="protein sequence ID" value="GHA33506.1"/>
    <property type="molecule type" value="Genomic_DNA"/>
</dbReference>